<name>A0A0C9VLK0_SPHS4</name>
<proteinExistence type="predicted"/>
<organism evidence="1 2">
    <name type="scientific">Sphaerobolus stellatus (strain SS14)</name>
    <dbReference type="NCBI Taxonomy" id="990650"/>
    <lineage>
        <taxon>Eukaryota</taxon>
        <taxon>Fungi</taxon>
        <taxon>Dikarya</taxon>
        <taxon>Basidiomycota</taxon>
        <taxon>Agaricomycotina</taxon>
        <taxon>Agaricomycetes</taxon>
        <taxon>Phallomycetidae</taxon>
        <taxon>Geastrales</taxon>
        <taxon>Sphaerobolaceae</taxon>
        <taxon>Sphaerobolus</taxon>
    </lineage>
</organism>
<accession>A0A0C9VLK0</accession>
<evidence type="ECO:0000313" key="2">
    <source>
        <dbReference type="Proteomes" id="UP000054279"/>
    </source>
</evidence>
<keyword evidence="2" id="KW-1185">Reference proteome</keyword>
<dbReference type="Pfam" id="PF00106">
    <property type="entry name" value="adh_short"/>
    <property type="match status" value="1"/>
</dbReference>
<dbReference type="Gene3D" id="3.40.50.720">
    <property type="entry name" value="NAD(P)-binding Rossmann-like Domain"/>
    <property type="match status" value="1"/>
</dbReference>
<dbReference type="EMBL" id="KN837158">
    <property type="protein sequence ID" value="KIJ38720.1"/>
    <property type="molecule type" value="Genomic_DNA"/>
</dbReference>
<dbReference type="InterPro" id="IPR002347">
    <property type="entry name" value="SDR_fam"/>
</dbReference>
<dbReference type="AlphaFoldDB" id="A0A0C9VLK0"/>
<evidence type="ECO:0000313" key="1">
    <source>
        <dbReference type="EMBL" id="KIJ38720.1"/>
    </source>
</evidence>
<gene>
    <name evidence="1" type="ORF">M422DRAFT_49887</name>
</gene>
<reference evidence="1 2" key="1">
    <citation type="submission" date="2014-06" db="EMBL/GenBank/DDBJ databases">
        <title>Evolutionary Origins and Diversification of the Mycorrhizal Mutualists.</title>
        <authorList>
            <consortium name="DOE Joint Genome Institute"/>
            <consortium name="Mycorrhizal Genomics Consortium"/>
            <person name="Kohler A."/>
            <person name="Kuo A."/>
            <person name="Nagy L.G."/>
            <person name="Floudas D."/>
            <person name="Copeland A."/>
            <person name="Barry K.W."/>
            <person name="Cichocki N."/>
            <person name="Veneault-Fourrey C."/>
            <person name="LaButti K."/>
            <person name="Lindquist E.A."/>
            <person name="Lipzen A."/>
            <person name="Lundell T."/>
            <person name="Morin E."/>
            <person name="Murat C."/>
            <person name="Riley R."/>
            <person name="Ohm R."/>
            <person name="Sun H."/>
            <person name="Tunlid A."/>
            <person name="Henrissat B."/>
            <person name="Grigoriev I.V."/>
            <person name="Hibbett D.S."/>
            <person name="Martin F."/>
        </authorList>
    </citation>
    <scope>NUCLEOTIDE SEQUENCE [LARGE SCALE GENOMIC DNA]</scope>
    <source>
        <strain evidence="1 2">SS14</strain>
    </source>
</reference>
<dbReference type="Proteomes" id="UP000054279">
    <property type="component" value="Unassembled WGS sequence"/>
</dbReference>
<dbReference type="InterPro" id="IPR036291">
    <property type="entry name" value="NAD(P)-bd_dom_sf"/>
</dbReference>
<protein>
    <submittedName>
        <fullName evidence="1">Unplaced genomic scaffold SPHSTscaffold_83, whole genome shotgun sequence</fullName>
    </submittedName>
</protein>
<sequence>MKGTYLPTREFLRRNLGCPLAIISANTIPGECAYFSSKSLINRFTEFLHFEYQQDGVRTFAYHPGAVGTDLISVVPEPPRHSLTMNLRLQLDLLFGSPHKPRRPTS</sequence>
<dbReference type="HOGENOM" id="CLU_2224892_0_0_1"/>
<dbReference type="SUPFAM" id="SSF51735">
    <property type="entry name" value="NAD(P)-binding Rossmann-fold domains"/>
    <property type="match status" value="1"/>
</dbReference>
<dbReference type="OrthoDB" id="1933717at2759"/>